<gene>
    <name evidence="1" type="ORF">SDC9_132809</name>
</gene>
<name>A0A645D9K8_9ZZZZ</name>
<protein>
    <submittedName>
        <fullName evidence="1">Uncharacterized protein</fullName>
    </submittedName>
</protein>
<sequence length="59" mass="6542">MKLVKVQNELEKDHRYCKKGHQRSHSEQVGLAAHSHCSAHLCGGYAADDDSHLQESGTL</sequence>
<proteinExistence type="predicted"/>
<comment type="caution">
    <text evidence="1">The sequence shown here is derived from an EMBL/GenBank/DDBJ whole genome shotgun (WGS) entry which is preliminary data.</text>
</comment>
<reference evidence="1" key="1">
    <citation type="submission" date="2019-08" db="EMBL/GenBank/DDBJ databases">
        <authorList>
            <person name="Kucharzyk K."/>
            <person name="Murdoch R.W."/>
            <person name="Higgins S."/>
            <person name="Loffler F."/>
        </authorList>
    </citation>
    <scope>NUCLEOTIDE SEQUENCE</scope>
</reference>
<evidence type="ECO:0000313" key="1">
    <source>
        <dbReference type="EMBL" id="MPM85728.1"/>
    </source>
</evidence>
<dbReference type="EMBL" id="VSSQ01033947">
    <property type="protein sequence ID" value="MPM85728.1"/>
    <property type="molecule type" value="Genomic_DNA"/>
</dbReference>
<dbReference type="AlphaFoldDB" id="A0A645D9K8"/>
<accession>A0A645D9K8</accession>
<organism evidence="1">
    <name type="scientific">bioreactor metagenome</name>
    <dbReference type="NCBI Taxonomy" id="1076179"/>
    <lineage>
        <taxon>unclassified sequences</taxon>
        <taxon>metagenomes</taxon>
        <taxon>ecological metagenomes</taxon>
    </lineage>
</organism>